<accession>A0A3B0VI22</accession>
<sequence>MLVENTVYLGIGSNVNKQQNIQSCIDYLQASFKYCIIS</sequence>
<gene>
    <name evidence="1" type="ORF">MNBD_GAMMA01-1019</name>
</gene>
<proteinExistence type="predicted"/>
<evidence type="ECO:0000313" key="1">
    <source>
        <dbReference type="EMBL" id="VAW40310.1"/>
    </source>
</evidence>
<protein>
    <submittedName>
        <fullName evidence="1">Uncharacterized protein</fullName>
    </submittedName>
</protein>
<reference evidence="1" key="1">
    <citation type="submission" date="2018-06" db="EMBL/GenBank/DDBJ databases">
        <authorList>
            <person name="Zhirakovskaya E."/>
        </authorList>
    </citation>
    <scope>NUCLEOTIDE SEQUENCE</scope>
</reference>
<dbReference type="AlphaFoldDB" id="A0A3B0VI22"/>
<name>A0A3B0VI22_9ZZZZ</name>
<organism evidence="1">
    <name type="scientific">hydrothermal vent metagenome</name>
    <dbReference type="NCBI Taxonomy" id="652676"/>
    <lineage>
        <taxon>unclassified sequences</taxon>
        <taxon>metagenomes</taxon>
        <taxon>ecological metagenomes</taxon>
    </lineage>
</organism>
<feature type="non-terminal residue" evidence="1">
    <location>
        <position position="38"/>
    </location>
</feature>
<dbReference type="EMBL" id="UOEW01000263">
    <property type="protein sequence ID" value="VAW40310.1"/>
    <property type="molecule type" value="Genomic_DNA"/>
</dbReference>